<keyword evidence="1" id="KW-1133">Transmembrane helix</keyword>
<evidence type="ECO:0000256" key="1">
    <source>
        <dbReference type="SAM" id="Phobius"/>
    </source>
</evidence>
<sequence length="113" mass="13434">MRKEDATRPVNLNCLQKRLITSSIRNCFFFLPFSFLFFGFFMVIHMTKVTVHQGVNTSHQQGISLQVGFLLLLQSPALPIHSWTSRWLWMDQMHDWLQTWLDSRMNFCYEDSS</sequence>
<dbReference type="EMBL" id="GISG01109453">
    <property type="protein sequence ID" value="MBA4638428.1"/>
    <property type="molecule type" value="Transcribed_RNA"/>
</dbReference>
<feature type="transmembrane region" description="Helical" evidence="1">
    <location>
        <begin position="67"/>
        <end position="89"/>
    </location>
</feature>
<reference evidence="2" key="2">
    <citation type="submission" date="2020-07" db="EMBL/GenBank/DDBJ databases">
        <authorList>
            <person name="Vera ALvarez R."/>
            <person name="Arias-Moreno D.M."/>
            <person name="Jimenez-Jacinto V."/>
            <person name="Jimenez-Bremont J.F."/>
            <person name="Swaminathan K."/>
            <person name="Moose S.P."/>
            <person name="Guerrero-Gonzalez M.L."/>
            <person name="Marino-Ramirez L."/>
            <person name="Landsman D."/>
            <person name="Rodriguez-Kessler M."/>
            <person name="Delgado-Sanchez P."/>
        </authorList>
    </citation>
    <scope>NUCLEOTIDE SEQUENCE</scope>
    <source>
        <tissue evidence="2">Cladode</tissue>
    </source>
</reference>
<dbReference type="AlphaFoldDB" id="A0A7C9DH85"/>
<proteinExistence type="predicted"/>
<organism evidence="2">
    <name type="scientific">Opuntia streptacantha</name>
    <name type="common">Prickly pear cactus</name>
    <name type="synonym">Opuntia cardona</name>
    <dbReference type="NCBI Taxonomy" id="393608"/>
    <lineage>
        <taxon>Eukaryota</taxon>
        <taxon>Viridiplantae</taxon>
        <taxon>Streptophyta</taxon>
        <taxon>Embryophyta</taxon>
        <taxon>Tracheophyta</taxon>
        <taxon>Spermatophyta</taxon>
        <taxon>Magnoliopsida</taxon>
        <taxon>eudicotyledons</taxon>
        <taxon>Gunneridae</taxon>
        <taxon>Pentapetalae</taxon>
        <taxon>Caryophyllales</taxon>
        <taxon>Cactineae</taxon>
        <taxon>Cactaceae</taxon>
        <taxon>Opuntioideae</taxon>
        <taxon>Opuntia</taxon>
    </lineage>
</organism>
<evidence type="ECO:0000313" key="2">
    <source>
        <dbReference type="EMBL" id="MBA4638428.1"/>
    </source>
</evidence>
<name>A0A7C9DH85_OPUST</name>
<protein>
    <submittedName>
        <fullName evidence="2">Uncharacterized protein</fullName>
    </submittedName>
</protein>
<keyword evidence="1" id="KW-0472">Membrane</keyword>
<feature type="transmembrane region" description="Helical" evidence="1">
    <location>
        <begin position="27"/>
        <end position="47"/>
    </location>
</feature>
<keyword evidence="1" id="KW-0812">Transmembrane</keyword>
<reference evidence="2" key="1">
    <citation type="journal article" date="2013" name="J. Plant Res.">
        <title>Effect of fungi and light on seed germination of three Opuntia species from semiarid lands of central Mexico.</title>
        <authorList>
            <person name="Delgado-Sanchez P."/>
            <person name="Jimenez-Bremont J.F."/>
            <person name="Guerrero-Gonzalez Mde L."/>
            <person name="Flores J."/>
        </authorList>
    </citation>
    <scope>NUCLEOTIDE SEQUENCE</scope>
    <source>
        <tissue evidence="2">Cladode</tissue>
    </source>
</reference>
<accession>A0A7C9DH85</accession>